<protein>
    <submittedName>
        <fullName evidence="1">Uncharacterized protein</fullName>
    </submittedName>
</protein>
<dbReference type="RefSeq" id="WP_088257826.1">
    <property type="nucleotide sequence ID" value="NZ_NIDE01000014.1"/>
</dbReference>
<sequence length="134" mass="14411">MTGTVLFSEKLLAVFTPGPRGVVGLVDDLLAACRDNKVRLDFQDGYCRITSLSSGGRDAIEIPLQKSVFRAILARVAALCNERVPNSVTPYRGVGELVALTDPPATFRVSFINNPDEQHLKVVHIGTGDVTGDT</sequence>
<keyword evidence="2" id="KW-1185">Reference proteome</keyword>
<organism evidence="1 2">
    <name type="scientific">Fimbriiglobus ruber</name>
    <dbReference type="NCBI Taxonomy" id="1908690"/>
    <lineage>
        <taxon>Bacteria</taxon>
        <taxon>Pseudomonadati</taxon>
        <taxon>Planctomycetota</taxon>
        <taxon>Planctomycetia</taxon>
        <taxon>Gemmatales</taxon>
        <taxon>Gemmataceae</taxon>
        <taxon>Fimbriiglobus</taxon>
    </lineage>
</organism>
<dbReference type="EMBL" id="NIDE01000014">
    <property type="protein sequence ID" value="OWK38014.1"/>
    <property type="molecule type" value="Genomic_DNA"/>
</dbReference>
<comment type="caution">
    <text evidence="1">The sequence shown here is derived from an EMBL/GenBank/DDBJ whole genome shotgun (WGS) entry which is preliminary data.</text>
</comment>
<accession>A0A225DEE2</accession>
<evidence type="ECO:0000313" key="1">
    <source>
        <dbReference type="EMBL" id="OWK38014.1"/>
    </source>
</evidence>
<proteinExistence type="predicted"/>
<dbReference type="Proteomes" id="UP000214646">
    <property type="component" value="Unassembled WGS sequence"/>
</dbReference>
<gene>
    <name evidence="1" type="ORF">FRUB_07134</name>
</gene>
<evidence type="ECO:0000313" key="2">
    <source>
        <dbReference type="Proteomes" id="UP000214646"/>
    </source>
</evidence>
<reference evidence="2" key="1">
    <citation type="submission" date="2017-06" db="EMBL/GenBank/DDBJ databases">
        <title>Genome analysis of Fimbriiglobus ruber SP5, the first member of the order Planctomycetales with confirmed chitinolytic capability.</title>
        <authorList>
            <person name="Ravin N.V."/>
            <person name="Rakitin A.L."/>
            <person name="Ivanova A.A."/>
            <person name="Beletsky A.V."/>
            <person name="Kulichevskaya I.S."/>
            <person name="Mardanov A.V."/>
            <person name="Dedysh S.N."/>
        </authorList>
    </citation>
    <scope>NUCLEOTIDE SEQUENCE [LARGE SCALE GENOMIC DNA]</scope>
    <source>
        <strain evidence="2">SP5</strain>
    </source>
</reference>
<dbReference type="AlphaFoldDB" id="A0A225DEE2"/>
<name>A0A225DEE2_9BACT</name>